<dbReference type="SUPFAM" id="SSF48008">
    <property type="entry name" value="GntR ligand-binding domain-like"/>
    <property type="match status" value="1"/>
</dbReference>
<dbReference type="EMBL" id="CP016171">
    <property type="protein sequence ID" value="ANN73193.1"/>
    <property type="molecule type" value="Genomic_DNA"/>
</dbReference>
<dbReference type="Gene3D" id="1.20.120.530">
    <property type="entry name" value="GntR ligand-binding domain-like"/>
    <property type="match status" value="1"/>
</dbReference>
<dbReference type="Pfam" id="PF07729">
    <property type="entry name" value="FCD"/>
    <property type="match status" value="1"/>
</dbReference>
<dbReference type="Pfam" id="PF00392">
    <property type="entry name" value="GntR"/>
    <property type="match status" value="1"/>
</dbReference>
<feature type="compositionally biased region" description="Basic and acidic residues" evidence="4">
    <location>
        <begin position="256"/>
        <end position="266"/>
    </location>
</feature>
<feature type="compositionally biased region" description="Low complexity" evidence="4">
    <location>
        <begin position="244"/>
        <end position="254"/>
    </location>
</feature>
<dbReference type="InterPro" id="IPR036390">
    <property type="entry name" value="WH_DNA-bd_sf"/>
</dbReference>
<keyword evidence="8" id="KW-1185">Reference proteome</keyword>
<dbReference type="InterPro" id="IPR011711">
    <property type="entry name" value="GntR_C"/>
</dbReference>
<evidence type="ECO:0000256" key="2">
    <source>
        <dbReference type="ARBA" id="ARBA00023125"/>
    </source>
</evidence>
<evidence type="ECO:0000313" key="7">
    <source>
        <dbReference type="EMBL" id="ANN73193.1"/>
    </source>
</evidence>
<dbReference type="CDD" id="cd07377">
    <property type="entry name" value="WHTH_GntR"/>
    <property type="match status" value="1"/>
</dbReference>
<evidence type="ECO:0000313" key="6">
    <source>
        <dbReference type="EMBL" id="ANN68103.1"/>
    </source>
</evidence>
<evidence type="ECO:0000256" key="4">
    <source>
        <dbReference type="SAM" id="MobiDB-lite"/>
    </source>
</evidence>
<feature type="domain" description="HTH gntR-type" evidence="5">
    <location>
        <begin position="22"/>
        <end position="89"/>
    </location>
</feature>
<gene>
    <name evidence="6" type="ORF">BAU06_18980</name>
    <name evidence="7" type="ORF">BAU08_19220</name>
</gene>
<evidence type="ECO:0000259" key="5">
    <source>
        <dbReference type="PROSITE" id="PS50949"/>
    </source>
</evidence>
<dbReference type="AlphaFoldDB" id="A0A193G0L7"/>
<dbReference type="Proteomes" id="UP000091897">
    <property type="component" value="Chromosome"/>
</dbReference>
<dbReference type="InterPro" id="IPR000524">
    <property type="entry name" value="Tscrpt_reg_HTH_GntR"/>
</dbReference>
<dbReference type="InterPro" id="IPR008920">
    <property type="entry name" value="TF_FadR/GntR_C"/>
</dbReference>
<sequence>MQGVDTRATQDDESGFASIASTDLVAEVEAQLIHAIAEGRLPPGSRIIEAELARRMGISRAPVREAARRLERQGLVVARPRHGFTVRTITAGEIDDLYQVRLHMELQAVELACRNADDAGMQRLQAALARMVAEAATAPQTQRVMRDLEFHTLICELSGNGYLLRLFMNMRTELRMIMALIELAYQDPQRVAETHQPIVDCLRRRDVAAACAAMRLHLEDARLHVRALYQEKHGRDDHPPGPASAPAASVTSRSIPKKDPNEDITA</sequence>
<dbReference type="Gene3D" id="1.10.10.10">
    <property type="entry name" value="Winged helix-like DNA-binding domain superfamily/Winged helix DNA-binding domain"/>
    <property type="match status" value="1"/>
</dbReference>
<keyword evidence="3" id="KW-0804">Transcription</keyword>
<dbReference type="PRINTS" id="PR00033">
    <property type="entry name" value="HTHASNC"/>
</dbReference>
<reference evidence="8 9" key="1">
    <citation type="submission" date="2016-06" db="EMBL/GenBank/DDBJ databases">
        <title>Complete genome sequences of Bordetella bronchialis and Bordetella flabilis.</title>
        <authorList>
            <person name="LiPuma J.J."/>
            <person name="Spilker T."/>
        </authorList>
    </citation>
    <scope>NUCLEOTIDE SEQUENCE [LARGE SCALE GENOMIC DNA]</scope>
    <source>
        <strain evidence="7 9">AU17976</strain>
        <strain evidence="6 8">AU3182</strain>
    </source>
</reference>
<accession>A0A193G0L7</accession>
<dbReference type="InterPro" id="IPR036388">
    <property type="entry name" value="WH-like_DNA-bd_sf"/>
</dbReference>
<dbReference type="GO" id="GO:0003700">
    <property type="term" value="F:DNA-binding transcription factor activity"/>
    <property type="evidence" value="ECO:0007669"/>
    <property type="project" value="InterPro"/>
</dbReference>
<keyword evidence="2" id="KW-0238">DNA-binding</keyword>
<evidence type="ECO:0000313" key="9">
    <source>
        <dbReference type="Proteomes" id="UP000092213"/>
    </source>
</evidence>
<protein>
    <submittedName>
        <fullName evidence="7">GntR family transcriptional regulator</fullName>
    </submittedName>
</protein>
<dbReference type="EMBL" id="CP016170">
    <property type="protein sequence ID" value="ANN68103.1"/>
    <property type="molecule type" value="Genomic_DNA"/>
</dbReference>
<dbReference type="PANTHER" id="PTHR43537:SF24">
    <property type="entry name" value="GLUCONATE OPERON TRANSCRIPTIONAL REPRESSOR"/>
    <property type="match status" value="1"/>
</dbReference>
<dbReference type="InterPro" id="IPR000485">
    <property type="entry name" value="AsnC-type_HTH_dom"/>
</dbReference>
<keyword evidence="1" id="KW-0805">Transcription regulation</keyword>
<dbReference type="PANTHER" id="PTHR43537">
    <property type="entry name" value="TRANSCRIPTIONAL REGULATOR, GNTR FAMILY"/>
    <property type="match status" value="1"/>
</dbReference>
<dbReference type="GO" id="GO:0043565">
    <property type="term" value="F:sequence-specific DNA binding"/>
    <property type="evidence" value="ECO:0007669"/>
    <property type="project" value="InterPro"/>
</dbReference>
<dbReference type="PRINTS" id="PR00035">
    <property type="entry name" value="HTHGNTR"/>
</dbReference>
<dbReference type="PROSITE" id="PS50949">
    <property type="entry name" value="HTH_GNTR"/>
    <property type="match status" value="1"/>
</dbReference>
<feature type="region of interest" description="Disordered" evidence="4">
    <location>
        <begin position="232"/>
        <end position="266"/>
    </location>
</feature>
<proteinExistence type="predicted"/>
<name>A0A193G0L7_9BORD</name>
<dbReference type="KEGG" id="bbro:BAU06_18980"/>
<dbReference type="STRING" id="463025.BAU08_19220"/>
<evidence type="ECO:0000313" key="8">
    <source>
        <dbReference type="Proteomes" id="UP000091897"/>
    </source>
</evidence>
<dbReference type="Proteomes" id="UP000092213">
    <property type="component" value="Chromosome"/>
</dbReference>
<dbReference type="SMART" id="SM00895">
    <property type="entry name" value="FCD"/>
    <property type="match status" value="1"/>
</dbReference>
<organism evidence="7 9">
    <name type="scientific">Bordetella bronchialis</name>
    <dbReference type="NCBI Taxonomy" id="463025"/>
    <lineage>
        <taxon>Bacteria</taxon>
        <taxon>Pseudomonadati</taxon>
        <taxon>Pseudomonadota</taxon>
        <taxon>Betaproteobacteria</taxon>
        <taxon>Burkholderiales</taxon>
        <taxon>Alcaligenaceae</taxon>
        <taxon>Bordetella</taxon>
    </lineage>
</organism>
<dbReference type="SMART" id="SM00345">
    <property type="entry name" value="HTH_GNTR"/>
    <property type="match status" value="1"/>
</dbReference>
<evidence type="ECO:0000256" key="3">
    <source>
        <dbReference type="ARBA" id="ARBA00023163"/>
    </source>
</evidence>
<evidence type="ECO:0000256" key="1">
    <source>
        <dbReference type="ARBA" id="ARBA00023015"/>
    </source>
</evidence>
<dbReference type="SUPFAM" id="SSF46785">
    <property type="entry name" value="Winged helix' DNA-binding domain"/>
    <property type="match status" value="1"/>
</dbReference>